<comment type="caution">
    <text evidence="9">The sequence shown here is derived from an EMBL/GenBank/DDBJ whole genome shotgun (WGS) entry which is preliminary data.</text>
</comment>
<keyword evidence="3" id="KW-1003">Cell membrane</keyword>
<dbReference type="EMBL" id="JAJA02000001">
    <property type="protein sequence ID" value="KWS05428.1"/>
    <property type="molecule type" value="Genomic_DNA"/>
</dbReference>
<accession>A0A108UA95</accession>
<reference evidence="9 10" key="1">
    <citation type="journal article" date="2014" name="Genome Announc.">
        <title>Draft Genome Sequence of Lysobacter capsici AZ78, a Bacterium Antagonistic to Plant-Pathogenic Oomycetes.</title>
        <authorList>
            <person name="Puopolo G."/>
            <person name="Sonego P."/>
            <person name="Engelen K."/>
            <person name="Pertot I."/>
        </authorList>
    </citation>
    <scope>NUCLEOTIDE SEQUENCE [LARGE SCALE GENOMIC DNA]</scope>
    <source>
        <strain evidence="9 10">AZ78</strain>
    </source>
</reference>
<dbReference type="GO" id="GO:0005886">
    <property type="term" value="C:plasma membrane"/>
    <property type="evidence" value="ECO:0007669"/>
    <property type="project" value="UniProtKB-SubCell"/>
</dbReference>
<proteinExistence type="inferred from homology"/>
<gene>
    <name evidence="9" type="ORF">AZ78_2980</name>
</gene>
<evidence type="ECO:0000256" key="1">
    <source>
        <dbReference type="ARBA" id="ARBA00004162"/>
    </source>
</evidence>
<dbReference type="GO" id="GO:0022857">
    <property type="term" value="F:transmembrane transporter activity"/>
    <property type="evidence" value="ECO:0007669"/>
    <property type="project" value="InterPro"/>
</dbReference>
<dbReference type="OrthoDB" id="9798629at2"/>
<keyword evidence="10" id="KW-1185">Reference proteome</keyword>
<comment type="similarity">
    <text evidence="2 7">Belongs to the ExbD/TolR family.</text>
</comment>
<protein>
    <submittedName>
        <fullName evidence="9">Biopolymer transport protein ExbD/TolR</fullName>
    </submittedName>
</protein>
<sequence>MAGSTYSASAYSGDAPVAEINVTPLVDVLLVLLVIFMVTAPVLTGNLNLRLPVPGPQRDTPPPRAELMVQASGAFTLDGQILTRAELPAALKALVQAAPNTVVEVGANADADYQAFAHALSAARESGVQNISTR</sequence>
<dbReference type="AlphaFoldDB" id="A0A108UA95"/>
<evidence type="ECO:0000256" key="3">
    <source>
        <dbReference type="ARBA" id="ARBA00022475"/>
    </source>
</evidence>
<dbReference type="Gene3D" id="3.30.420.270">
    <property type="match status" value="1"/>
</dbReference>
<dbReference type="Proteomes" id="UP000023435">
    <property type="component" value="Unassembled WGS sequence"/>
</dbReference>
<dbReference type="GO" id="GO:0015031">
    <property type="term" value="P:protein transport"/>
    <property type="evidence" value="ECO:0007669"/>
    <property type="project" value="UniProtKB-KW"/>
</dbReference>
<dbReference type="PANTHER" id="PTHR30558">
    <property type="entry name" value="EXBD MEMBRANE COMPONENT OF PMF-DRIVEN MACROMOLECULE IMPORT SYSTEM"/>
    <property type="match status" value="1"/>
</dbReference>
<evidence type="ECO:0000256" key="4">
    <source>
        <dbReference type="ARBA" id="ARBA00022692"/>
    </source>
</evidence>
<dbReference type="RefSeq" id="WP_036103326.1">
    <property type="nucleotide sequence ID" value="NZ_JAJA02000001.1"/>
</dbReference>
<name>A0A108UA95_9GAMM</name>
<keyword evidence="7" id="KW-0653">Protein transport</keyword>
<feature type="transmembrane region" description="Helical" evidence="8">
    <location>
        <begin position="28"/>
        <end position="49"/>
    </location>
</feature>
<evidence type="ECO:0000256" key="8">
    <source>
        <dbReference type="SAM" id="Phobius"/>
    </source>
</evidence>
<dbReference type="PANTHER" id="PTHR30558:SF7">
    <property type="entry name" value="TOL-PAL SYSTEM PROTEIN TOLR"/>
    <property type="match status" value="1"/>
</dbReference>
<keyword evidence="4 7" id="KW-0812">Transmembrane</keyword>
<keyword evidence="7" id="KW-0813">Transport</keyword>
<evidence type="ECO:0000256" key="6">
    <source>
        <dbReference type="ARBA" id="ARBA00023136"/>
    </source>
</evidence>
<evidence type="ECO:0000313" key="10">
    <source>
        <dbReference type="Proteomes" id="UP000023435"/>
    </source>
</evidence>
<evidence type="ECO:0000313" key="9">
    <source>
        <dbReference type="EMBL" id="KWS05428.1"/>
    </source>
</evidence>
<keyword evidence="6 8" id="KW-0472">Membrane</keyword>
<organism evidence="9 10">
    <name type="scientific">Lysobacter capsici AZ78</name>
    <dbReference type="NCBI Taxonomy" id="1444315"/>
    <lineage>
        <taxon>Bacteria</taxon>
        <taxon>Pseudomonadati</taxon>
        <taxon>Pseudomonadota</taxon>
        <taxon>Gammaproteobacteria</taxon>
        <taxon>Lysobacterales</taxon>
        <taxon>Lysobacteraceae</taxon>
        <taxon>Lysobacter</taxon>
    </lineage>
</organism>
<comment type="subcellular location">
    <subcellularLocation>
        <location evidence="1">Cell membrane</location>
        <topology evidence="1">Single-pass membrane protein</topology>
    </subcellularLocation>
    <subcellularLocation>
        <location evidence="7">Cell membrane</location>
        <topology evidence="7">Single-pass type II membrane protein</topology>
    </subcellularLocation>
</comment>
<keyword evidence="5 8" id="KW-1133">Transmembrane helix</keyword>
<evidence type="ECO:0000256" key="7">
    <source>
        <dbReference type="RuleBase" id="RU003879"/>
    </source>
</evidence>
<dbReference type="InterPro" id="IPR003400">
    <property type="entry name" value="ExbD"/>
</dbReference>
<evidence type="ECO:0000256" key="5">
    <source>
        <dbReference type="ARBA" id="ARBA00022989"/>
    </source>
</evidence>
<dbReference type="Pfam" id="PF02472">
    <property type="entry name" value="ExbD"/>
    <property type="match status" value="1"/>
</dbReference>
<evidence type="ECO:0000256" key="2">
    <source>
        <dbReference type="ARBA" id="ARBA00005811"/>
    </source>
</evidence>